<feature type="region of interest" description="Disordered" evidence="1">
    <location>
        <begin position="15"/>
        <end position="62"/>
    </location>
</feature>
<accession>A0A6J4T983</accession>
<name>A0A6J4T983_9ACTN</name>
<feature type="compositionally biased region" description="Polar residues" evidence="1">
    <location>
        <begin position="20"/>
        <end position="32"/>
    </location>
</feature>
<evidence type="ECO:0000313" key="2">
    <source>
        <dbReference type="EMBL" id="CAA9516563.1"/>
    </source>
</evidence>
<dbReference type="GO" id="GO:0005840">
    <property type="term" value="C:ribosome"/>
    <property type="evidence" value="ECO:0007669"/>
    <property type="project" value="UniProtKB-KW"/>
</dbReference>
<gene>
    <name evidence="2" type="ORF">AVDCRST_MAG69-2798</name>
</gene>
<keyword evidence="2" id="KW-0687">Ribonucleoprotein</keyword>
<organism evidence="2">
    <name type="scientific">uncultured Solirubrobacteraceae bacterium</name>
    <dbReference type="NCBI Taxonomy" id="1162706"/>
    <lineage>
        <taxon>Bacteria</taxon>
        <taxon>Bacillati</taxon>
        <taxon>Actinomycetota</taxon>
        <taxon>Thermoleophilia</taxon>
        <taxon>Solirubrobacterales</taxon>
        <taxon>Solirubrobacteraceae</taxon>
        <taxon>environmental samples</taxon>
    </lineage>
</organism>
<keyword evidence="2" id="KW-0689">Ribosomal protein</keyword>
<reference evidence="2" key="1">
    <citation type="submission" date="2020-02" db="EMBL/GenBank/DDBJ databases">
        <authorList>
            <person name="Meier V. D."/>
        </authorList>
    </citation>
    <scope>NUCLEOTIDE SEQUENCE</scope>
    <source>
        <strain evidence="2">AVDCRST_MAG69</strain>
    </source>
</reference>
<feature type="non-terminal residue" evidence="2">
    <location>
        <position position="1"/>
    </location>
</feature>
<dbReference type="AlphaFoldDB" id="A0A6J4T983"/>
<evidence type="ECO:0000256" key="1">
    <source>
        <dbReference type="SAM" id="MobiDB-lite"/>
    </source>
</evidence>
<proteinExistence type="predicted"/>
<dbReference type="EMBL" id="CADCVP010000309">
    <property type="protein sequence ID" value="CAA9516563.1"/>
    <property type="molecule type" value="Genomic_DNA"/>
</dbReference>
<sequence length="62" mass="6427">WLACVTPAESALPSGRAARTQWSLPSGASMPTSRRFASRSAGHRAVCTSARAVSRPAKSPSS</sequence>
<feature type="non-terminal residue" evidence="2">
    <location>
        <position position="62"/>
    </location>
</feature>
<protein>
    <submittedName>
        <fullName evidence="2">LSU ribosomal protein L28p @ LSU ribosomal protein L28p, zinc-dependent</fullName>
    </submittedName>
</protein>